<sequence length="136" mass="14565">MECLGAVLVENRVSDAVRKKIIKTGTLEDDPAVLMLAMATALVGSPIWLLTATVIGMPVSTTHSIIGAVIGVDIVSKGADYVIWGWGGFAQIAASWFIAPGIAGGFASFLFCKYFILETRERGSRTLWLLGPFWSS</sequence>
<comment type="caution">
    <text evidence="8">The sequence shown here is derived from an EMBL/GenBank/DDBJ whole genome shotgun (WGS) entry which is preliminary data.</text>
</comment>
<keyword evidence="6 7" id="KW-0472">Membrane</keyword>
<feature type="transmembrane region" description="Helical" evidence="7">
    <location>
        <begin position="32"/>
        <end position="53"/>
    </location>
</feature>
<protein>
    <recommendedName>
        <fullName evidence="10">Phosphate transporter</fullName>
    </recommendedName>
</protein>
<keyword evidence="5 7" id="KW-1133">Transmembrane helix</keyword>
<evidence type="ECO:0000256" key="4">
    <source>
        <dbReference type="ARBA" id="ARBA00022692"/>
    </source>
</evidence>
<name>A0A1A0HIU9_9ASCO</name>
<dbReference type="GeneID" id="30028611"/>
<accession>A0A1A0HIU9</accession>
<comment type="subcellular location">
    <subcellularLocation>
        <location evidence="1">Membrane</location>
        <topology evidence="1">Multi-pass membrane protein</topology>
    </subcellularLocation>
</comment>
<dbReference type="GO" id="GO:0005315">
    <property type="term" value="F:phosphate transmembrane transporter activity"/>
    <property type="evidence" value="ECO:0007669"/>
    <property type="project" value="InterPro"/>
</dbReference>
<dbReference type="GO" id="GO:0016020">
    <property type="term" value="C:membrane"/>
    <property type="evidence" value="ECO:0007669"/>
    <property type="project" value="UniProtKB-SubCell"/>
</dbReference>
<evidence type="ECO:0000256" key="2">
    <source>
        <dbReference type="ARBA" id="ARBA00022448"/>
    </source>
</evidence>
<dbReference type="GO" id="GO:0035435">
    <property type="term" value="P:phosphate ion transmembrane transport"/>
    <property type="evidence" value="ECO:0007669"/>
    <property type="project" value="TreeGrafter"/>
</dbReference>
<feature type="transmembrane region" description="Helical" evidence="7">
    <location>
        <begin position="65"/>
        <end position="87"/>
    </location>
</feature>
<dbReference type="STRING" id="869754.A0A1A0HIU9"/>
<evidence type="ECO:0000256" key="6">
    <source>
        <dbReference type="ARBA" id="ARBA00023136"/>
    </source>
</evidence>
<keyword evidence="3" id="KW-0592">Phosphate transport</keyword>
<evidence type="ECO:0000313" key="8">
    <source>
        <dbReference type="EMBL" id="OBA24084.1"/>
    </source>
</evidence>
<dbReference type="AlphaFoldDB" id="A0A1A0HIU9"/>
<dbReference type="Pfam" id="PF01384">
    <property type="entry name" value="PHO4"/>
    <property type="match status" value="1"/>
</dbReference>
<dbReference type="OrthoDB" id="260807at2759"/>
<keyword evidence="4 7" id="KW-0812">Transmembrane</keyword>
<dbReference type="RefSeq" id="XP_018714565.1">
    <property type="nucleotide sequence ID" value="XM_018855635.1"/>
</dbReference>
<feature type="transmembrane region" description="Helical" evidence="7">
    <location>
        <begin position="93"/>
        <end position="116"/>
    </location>
</feature>
<dbReference type="Proteomes" id="UP000092555">
    <property type="component" value="Unassembled WGS sequence"/>
</dbReference>
<reference evidence="8 9" key="1">
    <citation type="submission" date="2016-05" db="EMBL/GenBank/DDBJ databases">
        <title>Comparative genomics of biotechnologically important yeasts.</title>
        <authorList>
            <consortium name="DOE Joint Genome Institute"/>
            <person name="Riley R."/>
            <person name="Haridas S."/>
            <person name="Wolfe K.H."/>
            <person name="Lopes M.R."/>
            <person name="Hittinger C.T."/>
            <person name="Goker M."/>
            <person name="Salamov A."/>
            <person name="Wisecaver J."/>
            <person name="Long T.M."/>
            <person name="Aerts A.L."/>
            <person name="Barry K."/>
            <person name="Choi C."/>
            <person name="Clum A."/>
            <person name="Coughlan A.Y."/>
            <person name="Deshpande S."/>
            <person name="Douglass A.P."/>
            <person name="Hanson S.J."/>
            <person name="Klenk H.-P."/>
            <person name="LaButti K."/>
            <person name="Lapidus A."/>
            <person name="Lindquist E."/>
            <person name="Lipzen A."/>
            <person name="Meier-kolthoff J.P."/>
            <person name="Ohm R.A."/>
            <person name="Otillar R.P."/>
            <person name="Pangilinan J."/>
            <person name="Peng Y."/>
            <person name="Rokas A."/>
            <person name="Rosa C.A."/>
            <person name="Scheuner C."/>
            <person name="Sibirny A.A."/>
            <person name="Slot J.C."/>
            <person name="Stielow J.B."/>
            <person name="Sun H."/>
            <person name="Kurtzman C.P."/>
            <person name="Blackwell M."/>
            <person name="Grigoriev I.V."/>
            <person name="Jeffries T.W."/>
        </authorList>
    </citation>
    <scope>NUCLEOTIDE SEQUENCE [LARGE SCALE GENOMIC DNA]</scope>
    <source>
        <strain evidence="8 9">NRRL YB-4993</strain>
    </source>
</reference>
<organism evidence="8 9">
    <name type="scientific">Metschnikowia bicuspidata var. bicuspidata NRRL YB-4993</name>
    <dbReference type="NCBI Taxonomy" id="869754"/>
    <lineage>
        <taxon>Eukaryota</taxon>
        <taxon>Fungi</taxon>
        <taxon>Dikarya</taxon>
        <taxon>Ascomycota</taxon>
        <taxon>Saccharomycotina</taxon>
        <taxon>Pichiomycetes</taxon>
        <taxon>Metschnikowiaceae</taxon>
        <taxon>Metschnikowia</taxon>
    </lineage>
</organism>
<evidence type="ECO:0000256" key="5">
    <source>
        <dbReference type="ARBA" id="ARBA00022989"/>
    </source>
</evidence>
<evidence type="ECO:0008006" key="10">
    <source>
        <dbReference type="Google" id="ProtNLM"/>
    </source>
</evidence>
<evidence type="ECO:0000256" key="3">
    <source>
        <dbReference type="ARBA" id="ARBA00022592"/>
    </source>
</evidence>
<evidence type="ECO:0000313" key="9">
    <source>
        <dbReference type="Proteomes" id="UP000092555"/>
    </source>
</evidence>
<dbReference type="PANTHER" id="PTHR11101">
    <property type="entry name" value="PHOSPHATE TRANSPORTER"/>
    <property type="match status" value="1"/>
</dbReference>
<keyword evidence="9" id="KW-1185">Reference proteome</keyword>
<evidence type="ECO:0000256" key="1">
    <source>
        <dbReference type="ARBA" id="ARBA00004141"/>
    </source>
</evidence>
<evidence type="ECO:0000256" key="7">
    <source>
        <dbReference type="SAM" id="Phobius"/>
    </source>
</evidence>
<dbReference type="PANTHER" id="PTHR11101:SF80">
    <property type="entry name" value="PHOSPHATE TRANSPORTER"/>
    <property type="match status" value="1"/>
</dbReference>
<keyword evidence="2" id="KW-0813">Transport</keyword>
<proteinExistence type="predicted"/>
<dbReference type="EMBL" id="LXTC01000001">
    <property type="protein sequence ID" value="OBA24084.1"/>
    <property type="molecule type" value="Genomic_DNA"/>
</dbReference>
<gene>
    <name evidence="8" type="ORF">METBIDRAFT_30436</name>
</gene>
<dbReference type="InterPro" id="IPR001204">
    <property type="entry name" value="Phos_transporter"/>
</dbReference>